<reference evidence="3" key="1">
    <citation type="submission" date="2021-01" db="EMBL/GenBank/DDBJ databases">
        <authorList>
            <person name="Corre E."/>
            <person name="Pelletier E."/>
            <person name="Niang G."/>
            <person name="Scheremetjew M."/>
            <person name="Finn R."/>
            <person name="Kale V."/>
            <person name="Holt S."/>
            <person name="Cochrane G."/>
            <person name="Meng A."/>
            <person name="Brown T."/>
            <person name="Cohen L."/>
        </authorList>
    </citation>
    <scope>NUCLEOTIDE SEQUENCE</scope>
</reference>
<evidence type="ECO:0000256" key="1">
    <source>
        <dbReference type="SAM" id="MobiDB-lite"/>
    </source>
</evidence>
<dbReference type="AlphaFoldDB" id="A0A7S1A578"/>
<gene>
    <name evidence="3" type="ORF">NSCI0253_LOCUS16848</name>
</gene>
<dbReference type="EMBL" id="HBFQ01023906">
    <property type="protein sequence ID" value="CAD8842500.1"/>
    <property type="molecule type" value="Transcribed_RNA"/>
</dbReference>
<feature type="region of interest" description="Disordered" evidence="1">
    <location>
        <begin position="562"/>
        <end position="584"/>
    </location>
</feature>
<protein>
    <recommendedName>
        <fullName evidence="2">DUF4326 domain-containing protein</fullName>
    </recommendedName>
</protein>
<feature type="domain" description="DUF4326" evidence="2">
    <location>
        <begin position="184"/>
        <end position="298"/>
    </location>
</feature>
<feature type="compositionally biased region" description="Basic and acidic residues" evidence="1">
    <location>
        <begin position="562"/>
        <end position="575"/>
    </location>
</feature>
<proteinExistence type="predicted"/>
<evidence type="ECO:0000313" key="3">
    <source>
        <dbReference type="EMBL" id="CAD8842500.1"/>
    </source>
</evidence>
<feature type="compositionally biased region" description="Basic and acidic residues" evidence="1">
    <location>
        <begin position="529"/>
        <end position="538"/>
    </location>
</feature>
<feature type="domain" description="DUF4326" evidence="2">
    <location>
        <begin position="392"/>
        <end position="506"/>
    </location>
</feature>
<feature type="region of interest" description="Disordered" evidence="1">
    <location>
        <begin position="525"/>
        <end position="548"/>
    </location>
</feature>
<accession>A0A7S1A578</accession>
<dbReference type="Pfam" id="PF14216">
    <property type="entry name" value="DUF4326"/>
    <property type="match status" value="2"/>
</dbReference>
<dbReference type="InterPro" id="IPR025475">
    <property type="entry name" value="DUF4326"/>
</dbReference>
<name>A0A7S1A578_NOCSC</name>
<evidence type="ECO:0000259" key="2">
    <source>
        <dbReference type="Pfam" id="PF14216"/>
    </source>
</evidence>
<feature type="compositionally biased region" description="Basic and acidic residues" evidence="1">
    <location>
        <begin position="19"/>
        <end position="47"/>
    </location>
</feature>
<feature type="compositionally biased region" description="Basic and acidic residues" evidence="1">
    <location>
        <begin position="72"/>
        <end position="117"/>
    </location>
</feature>
<feature type="region of interest" description="Disordered" evidence="1">
    <location>
        <begin position="19"/>
        <end position="127"/>
    </location>
</feature>
<organism evidence="3">
    <name type="scientific">Noctiluca scintillans</name>
    <name type="common">Sea sparkle</name>
    <name type="synonym">Red tide dinoflagellate</name>
    <dbReference type="NCBI Taxonomy" id="2966"/>
    <lineage>
        <taxon>Eukaryota</taxon>
        <taxon>Sar</taxon>
        <taxon>Alveolata</taxon>
        <taxon>Dinophyceae</taxon>
        <taxon>Noctilucales</taxon>
        <taxon>Noctilucaceae</taxon>
        <taxon>Noctiluca</taxon>
    </lineage>
</organism>
<sequence length="584" mass="63428">MDGWNGGWNTASWHWSEWDSWNHDRDGTYKGDGKGKMPWRDAPRDVGKGGNAGTWRGNDEWGKDGACSKGKWKADDKGKEGKKSKGKGEEKCKDTFKGKGKEMDKGKGKDKDKDKDKGKSKKPKTPWELNFSRATDSMLWVRQSLCKCGVPTELSGVEIGNLDEAKAARKGGSPLPEGAACLEILCNRQSILGNPFDMKKHEELRETVLAAYVEYFDAVLAGADEVDVDAMAVRHGLSVKENTGKDWRALYDAGGGPAGVRDAYEETRLLAAEHANRGEQVRLMCHCVPRACHVETIVDRLNGVTGPTMRRPLPSAVSSVVTASARDERPAKTAAAELGFEPSKPGGLLLRAARLCGGLLIAEGVELANLGETGVAGVDGLSPLPSGEAGVEVLCDRRSVLGNPFDMLESETQREQVLAAYADYLEAVLGAANIDFGEIAERHSLGQEHCNASWKTLYDVAGGAAMVRRACAELHGFLEEHRGRGERVRLVCHCAPRSCHTQLLVERLSIPGFLIEVENATSAPLPHDAAADRGDLTPRRKPFSRAPSNAAVDQIFSRYRHMLNDRTSRQAREGTEPSAAPPPE</sequence>